<evidence type="ECO:0000256" key="5">
    <source>
        <dbReference type="ARBA" id="ARBA00023136"/>
    </source>
</evidence>
<accession>A0ABY1B772</accession>
<evidence type="ECO:0000256" key="3">
    <source>
        <dbReference type="ARBA" id="ARBA00022692"/>
    </source>
</evidence>
<dbReference type="InterPro" id="IPR001123">
    <property type="entry name" value="LeuE-type"/>
</dbReference>
<feature type="transmembrane region" description="Helical" evidence="6">
    <location>
        <begin position="38"/>
        <end position="61"/>
    </location>
</feature>
<dbReference type="EMBL" id="FOFP01000003">
    <property type="protein sequence ID" value="SEQ12234.1"/>
    <property type="molecule type" value="Genomic_DNA"/>
</dbReference>
<protein>
    <submittedName>
        <fullName evidence="7">Threonine/homoserine/homoserine lactone efflux protein</fullName>
    </submittedName>
</protein>
<evidence type="ECO:0000256" key="6">
    <source>
        <dbReference type="SAM" id="Phobius"/>
    </source>
</evidence>
<dbReference type="Proteomes" id="UP000198512">
    <property type="component" value="Unassembled WGS sequence"/>
</dbReference>
<evidence type="ECO:0000313" key="8">
    <source>
        <dbReference type="Proteomes" id="UP000198512"/>
    </source>
</evidence>
<dbReference type="Pfam" id="PF01810">
    <property type="entry name" value="LysE"/>
    <property type="match status" value="1"/>
</dbReference>
<dbReference type="RefSeq" id="WP_069516563.1">
    <property type="nucleotide sequence ID" value="NZ_FOFP01000003.1"/>
</dbReference>
<evidence type="ECO:0000256" key="1">
    <source>
        <dbReference type="ARBA" id="ARBA00004651"/>
    </source>
</evidence>
<keyword evidence="2" id="KW-1003">Cell membrane</keyword>
<sequence>MHELLALVGITMALGLGAASPGPSFVMVAREAVAASRLNAFAAALGMGLGGVLFAAAALLGLQAMFQAVPLAYLLLKVLGGLYLTYLGYRIYRGACAPLAVTLTGAAAARPLRRSFLLGLTTQLSNPKTAIVYASVFASFLPAAVSWSLAVGLVLCVFVVEFGWYAIVAALLSAPAPRRAYLHYKSAIDRLAGAIMIGLGIRLVNSAAQS</sequence>
<feature type="transmembrane region" description="Helical" evidence="6">
    <location>
        <begin position="152"/>
        <end position="175"/>
    </location>
</feature>
<organism evidence="7 8">
    <name type="scientific">Pseudomonas cuatrocienegasensis</name>
    <dbReference type="NCBI Taxonomy" id="543360"/>
    <lineage>
        <taxon>Bacteria</taxon>
        <taxon>Pseudomonadati</taxon>
        <taxon>Pseudomonadota</taxon>
        <taxon>Gammaproteobacteria</taxon>
        <taxon>Pseudomonadales</taxon>
        <taxon>Pseudomonadaceae</taxon>
        <taxon>Pseudomonas</taxon>
    </lineage>
</organism>
<evidence type="ECO:0000256" key="2">
    <source>
        <dbReference type="ARBA" id="ARBA00022475"/>
    </source>
</evidence>
<comment type="subcellular location">
    <subcellularLocation>
        <location evidence="1">Cell membrane</location>
        <topology evidence="1">Multi-pass membrane protein</topology>
    </subcellularLocation>
</comment>
<feature type="transmembrane region" description="Helical" evidence="6">
    <location>
        <begin position="130"/>
        <end position="146"/>
    </location>
</feature>
<proteinExistence type="predicted"/>
<comment type="caution">
    <text evidence="7">The sequence shown here is derived from an EMBL/GenBank/DDBJ whole genome shotgun (WGS) entry which is preliminary data.</text>
</comment>
<reference evidence="7 8" key="1">
    <citation type="submission" date="2016-10" db="EMBL/GenBank/DDBJ databases">
        <authorList>
            <person name="Varghese N."/>
            <person name="Submissions S."/>
        </authorList>
    </citation>
    <scope>NUCLEOTIDE SEQUENCE [LARGE SCALE GENOMIC DNA]</scope>
    <source>
        <strain evidence="7 8">CIP 109853</strain>
    </source>
</reference>
<evidence type="ECO:0000313" key="7">
    <source>
        <dbReference type="EMBL" id="SEQ12234.1"/>
    </source>
</evidence>
<keyword evidence="4 6" id="KW-1133">Transmembrane helix</keyword>
<dbReference type="PANTHER" id="PTHR30086">
    <property type="entry name" value="ARGININE EXPORTER PROTEIN ARGO"/>
    <property type="match status" value="1"/>
</dbReference>
<keyword evidence="5 6" id="KW-0472">Membrane</keyword>
<feature type="transmembrane region" description="Helical" evidence="6">
    <location>
        <begin position="68"/>
        <end position="85"/>
    </location>
</feature>
<dbReference type="PANTHER" id="PTHR30086:SF19">
    <property type="entry name" value="THREONINE EFFLUX PROTEIN"/>
    <property type="match status" value="1"/>
</dbReference>
<name>A0ABY1B772_9PSED</name>
<keyword evidence="8" id="KW-1185">Reference proteome</keyword>
<gene>
    <name evidence="7" type="ORF">SAMN05216600_103340</name>
</gene>
<keyword evidence="3 6" id="KW-0812">Transmembrane</keyword>
<evidence type="ECO:0000256" key="4">
    <source>
        <dbReference type="ARBA" id="ARBA00022989"/>
    </source>
</evidence>